<accession>A0A8S5PM54</accession>
<reference evidence="1" key="1">
    <citation type="journal article" date="2021" name="Proc. Natl. Acad. Sci. U.S.A.">
        <title>A Catalog of Tens of Thousands of Viruses from Human Metagenomes Reveals Hidden Associations with Chronic Diseases.</title>
        <authorList>
            <person name="Tisza M.J."/>
            <person name="Buck C.B."/>
        </authorList>
    </citation>
    <scope>NUCLEOTIDE SEQUENCE</scope>
    <source>
        <strain evidence="1">CtnsL8</strain>
    </source>
</reference>
<protein>
    <submittedName>
        <fullName evidence="1">Tail protein</fullName>
    </submittedName>
</protein>
<organism evidence="1">
    <name type="scientific">Siphoviridae sp. ctnsL8</name>
    <dbReference type="NCBI Taxonomy" id="2825666"/>
    <lineage>
        <taxon>Viruses</taxon>
        <taxon>Duplodnaviria</taxon>
        <taxon>Heunggongvirae</taxon>
        <taxon>Uroviricota</taxon>
        <taxon>Caudoviricetes</taxon>
    </lineage>
</organism>
<dbReference type="EMBL" id="BK015467">
    <property type="protein sequence ID" value="DAE08263.1"/>
    <property type="molecule type" value="Genomic_DNA"/>
</dbReference>
<evidence type="ECO:0000313" key="1">
    <source>
        <dbReference type="EMBL" id="DAE08263.1"/>
    </source>
</evidence>
<sequence length="740" mass="81797">MLNIPNDLKQKYTGDLLPPDVVLNIAGTTYTNQDFTSGSLKIKESLCSKDTLDLTSVEASTLKVTIAKENGNVTGLIGKRVIVKQGALDLGVYTIVNAKLSTDYTTDIECYDDLKKFVDTDISDWWNTQLVFPLTLKDLLIKLCERVGVPTELPNTWTNSDMQVTKTAYFQNLKASELLGYIQEASGTFFRMSRSGKLKAISPNKTPTEIPYTRLFNDATISDTVTPSIEKLAIKSNEKDLGVSSGKMDGNTYLILANPLLFGLSTEQMKSISDKLFPAYKWQAYTPCKASYKSLPYLEVGDWVKITTFKGIAATFPIFSRELSDINLIADTVETKGKKEQKKTVSSAKQIQVLSWNVHEMENTLETFKSKIENITTEVGNANKGTKQYYLQTASTNKPSKTDSAWTETQPASISGQHMWYMLVDITANGSEIRHEPFELTGIKGESGRGIVGSPTLTYQASTSATVIPTGTWSSDIPLVNESYTLWTKAVWKYSDNTTSEVYTPSIAGKAGKGIKSVKPEYYLSTSKAEATGGTWQDTQPQKTADTWIWQRYRTTFTDESVGYSDAIRDDVLNGLVEVSITNKSTIEQLNGSITHLVNQTAENRNGIESAKTEIQTLQKQTADGFSRTVQRTEFDKTVSTISEKLDENGLHIGSDKEDTVTTVDTNGVNVKKSDGTLLAKFDKVDSMLAYLRVLEYLSAGAHRIEAQNVESEITQFVNGTIKTATVKASVINWIGDIKK</sequence>
<proteinExistence type="predicted"/>
<name>A0A8S5PM54_9CAUD</name>